<gene>
    <name evidence="1" type="ORF">OBE_17783</name>
</gene>
<feature type="non-terminal residue" evidence="1">
    <location>
        <position position="194"/>
    </location>
</feature>
<dbReference type="AlphaFoldDB" id="K1R3R6"/>
<proteinExistence type="predicted"/>
<evidence type="ECO:0000313" key="1">
    <source>
        <dbReference type="EMBL" id="EKC43862.1"/>
    </source>
</evidence>
<dbReference type="InterPro" id="IPR014710">
    <property type="entry name" value="RmlC-like_jellyroll"/>
</dbReference>
<keyword evidence="1" id="KW-0238">DNA-binding</keyword>
<accession>K1R3R6</accession>
<name>K1R3R6_9ZZZZ</name>
<reference evidence="1" key="1">
    <citation type="journal article" date="2013" name="Environ. Microbiol.">
        <title>Microbiota from the distal guts of lean and obese adolescents exhibit partial functional redundancy besides clear differences in community structure.</title>
        <authorList>
            <person name="Ferrer M."/>
            <person name="Ruiz A."/>
            <person name="Lanza F."/>
            <person name="Haange S.B."/>
            <person name="Oberbach A."/>
            <person name="Till H."/>
            <person name="Bargiela R."/>
            <person name="Campoy C."/>
            <person name="Segura M.T."/>
            <person name="Richter M."/>
            <person name="von Bergen M."/>
            <person name="Seifert J."/>
            <person name="Suarez A."/>
        </authorList>
    </citation>
    <scope>NUCLEOTIDE SEQUENCE</scope>
</reference>
<dbReference type="EMBL" id="AJWZ01011867">
    <property type="protein sequence ID" value="EKC43862.1"/>
    <property type="molecule type" value="Genomic_DNA"/>
</dbReference>
<protein>
    <submittedName>
        <fullName evidence="1">AraC-type DNA-binding domain-containing protein</fullName>
    </submittedName>
</protein>
<comment type="caution">
    <text evidence="1">The sequence shown here is derived from an EMBL/GenBank/DDBJ whole genome shotgun (WGS) entry which is preliminary data.</text>
</comment>
<dbReference type="Gene3D" id="2.60.120.10">
    <property type="entry name" value="Jelly Rolls"/>
    <property type="match status" value="1"/>
</dbReference>
<dbReference type="GO" id="GO:0003677">
    <property type="term" value="F:DNA binding"/>
    <property type="evidence" value="ECO:0007669"/>
    <property type="project" value="UniProtKB-KW"/>
</dbReference>
<organism evidence="1">
    <name type="scientific">human gut metagenome</name>
    <dbReference type="NCBI Taxonomy" id="408170"/>
    <lineage>
        <taxon>unclassified sequences</taxon>
        <taxon>metagenomes</taxon>
        <taxon>organismal metagenomes</taxon>
    </lineage>
</organism>
<dbReference type="InterPro" id="IPR011051">
    <property type="entry name" value="RmlC_Cupin_sf"/>
</dbReference>
<dbReference type="SUPFAM" id="SSF51182">
    <property type="entry name" value="RmlC-like cupins"/>
    <property type="match status" value="1"/>
</dbReference>
<sequence length="194" mass="22113">MNFDFLRSATASSSAYRVVCGEMIIDSNMWNVHNEVLVAVVRDGYMTIEMGADTYSLSTGDIYFISPNQRYKINNTGNARVDVILLNLSNPASLTQEFIPQSLIRGLVTGNCTHFAKVTRGDYRYNNLIDDMNTVISAENEKHEFFQILVHGKMYDIFYILFSSGLVKICDVEAQGKKYRALRRITEYINNNFT</sequence>